<evidence type="ECO:0000313" key="1">
    <source>
        <dbReference type="EMBL" id="CAA7387957.1"/>
    </source>
</evidence>
<evidence type="ECO:0000313" key="2">
    <source>
        <dbReference type="Proteomes" id="UP000663760"/>
    </source>
</evidence>
<dbReference type="AlphaFoldDB" id="A0A7I8JXG5"/>
<name>A0A7I8JXG5_SPIIN</name>
<sequence length="18" mass="2217">MFYFLFRSCVSSLIRLSF</sequence>
<keyword evidence="2" id="KW-1185">Reference proteome</keyword>
<accession>A0A7I8JXG5</accession>
<dbReference type="Proteomes" id="UP000663760">
    <property type="component" value="Chromosome 1"/>
</dbReference>
<proteinExistence type="predicted"/>
<reference evidence="1" key="1">
    <citation type="submission" date="2020-02" db="EMBL/GenBank/DDBJ databases">
        <authorList>
            <person name="Scholz U."/>
            <person name="Mascher M."/>
            <person name="Fiebig A."/>
        </authorList>
    </citation>
    <scope>NUCLEOTIDE SEQUENCE</scope>
</reference>
<dbReference type="EMBL" id="LR746264">
    <property type="protein sequence ID" value="CAA7387957.1"/>
    <property type="molecule type" value="Genomic_DNA"/>
</dbReference>
<gene>
    <name evidence="1" type="ORF">SI8410_01000286</name>
</gene>
<protein>
    <submittedName>
        <fullName evidence="1">Uncharacterized protein</fullName>
    </submittedName>
</protein>
<organism evidence="1 2">
    <name type="scientific">Spirodela intermedia</name>
    <name type="common">Intermediate duckweed</name>
    <dbReference type="NCBI Taxonomy" id="51605"/>
    <lineage>
        <taxon>Eukaryota</taxon>
        <taxon>Viridiplantae</taxon>
        <taxon>Streptophyta</taxon>
        <taxon>Embryophyta</taxon>
        <taxon>Tracheophyta</taxon>
        <taxon>Spermatophyta</taxon>
        <taxon>Magnoliopsida</taxon>
        <taxon>Liliopsida</taxon>
        <taxon>Araceae</taxon>
        <taxon>Lemnoideae</taxon>
        <taxon>Spirodela</taxon>
    </lineage>
</organism>